<evidence type="ECO:0000313" key="2">
    <source>
        <dbReference type="Proteomes" id="UP000190961"/>
    </source>
</evidence>
<evidence type="ECO:0000313" key="1">
    <source>
        <dbReference type="EMBL" id="SKC48265.1"/>
    </source>
</evidence>
<organism evidence="1 2">
    <name type="scientific">Ohtaekwangia koreensis</name>
    <dbReference type="NCBI Taxonomy" id="688867"/>
    <lineage>
        <taxon>Bacteria</taxon>
        <taxon>Pseudomonadati</taxon>
        <taxon>Bacteroidota</taxon>
        <taxon>Cytophagia</taxon>
        <taxon>Cytophagales</taxon>
        <taxon>Fulvivirgaceae</taxon>
        <taxon>Ohtaekwangia</taxon>
    </lineage>
</organism>
<name>A0A1T5JA28_9BACT</name>
<dbReference type="AlphaFoldDB" id="A0A1T5JA28"/>
<proteinExistence type="predicted"/>
<dbReference type="EMBL" id="FUZU01000001">
    <property type="protein sequence ID" value="SKC48265.1"/>
    <property type="molecule type" value="Genomic_DNA"/>
</dbReference>
<sequence length="65" mass="7953">MKMENLSELDKEHLLQVVAILQEKLKRKNEQLYRTRLRLSHVKGKLAKMKETVSYQRRRLLELYQ</sequence>
<dbReference type="STRING" id="688867.SAMN05660236_0907"/>
<dbReference type="Proteomes" id="UP000190961">
    <property type="component" value="Unassembled WGS sequence"/>
</dbReference>
<keyword evidence="2" id="KW-1185">Reference proteome</keyword>
<protein>
    <submittedName>
        <fullName evidence="1">Uncharacterized protein</fullName>
    </submittedName>
</protein>
<reference evidence="1 2" key="1">
    <citation type="submission" date="2017-02" db="EMBL/GenBank/DDBJ databases">
        <authorList>
            <person name="Peterson S.W."/>
        </authorList>
    </citation>
    <scope>NUCLEOTIDE SEQUENCE [LARGE SCALE GENOMIC DNA]</scope>
    <source>
        <strain evidence="1 2">DSM 25262</strain>
    </source>
</reference>
<gene>
    <name evidence="1" type="ORF">SAMN05660236_0907</name>
</gene>
<accession>A0A1T5JA28</accession>